<dbReference type="Proteomes" id="UP001295684">
    <property type="component" value="Unassembled WGS sequence"/>
</dbReference>
<comment type="caution">
    <text evidence="6">The sequence shown here is derived from an EMBL/GenBank/DDBJ whole genome shotgun (WGS) entry which is preliminary data.</text>
</comment>
<dbReference type="GO" id="GO:0071203">
    <property type="term" value="C:WASH complex"/>
    <property type="evidence" value="ECO:0007669"/>
    <property type="project" value="InterPro"/>
</dbReference>
<evidence type="ECO:0000313" key="7">
    <source>
        <dbReference type="Proteomes" id="UP001295684"/>
    </source>
</evidence>
<dbReference type="GO" id="GO:0005768">
    <property type="term" value="C:endosome"/>
    <property type="evidence" value="ECO:0007669"/>
    <property type="project" value="TreeGrafter"/>
</dbReference>
<dbReference type="InterPro" id="IPR028191">
    <property type="entry name" value="WASH-4_N"/>
</dbReference>
<dbReference type="Pfam" id="PF14745">
    <property type="entry name" value="WASH-4_N"/>
    <property type="match status" value="1"/>
</dbReference>
<feature type="region of interest" description="Disordered" evidence="2">
    <location>
        <begin position="1"/>
        <end position="29"/>
    </location>
</feature>
<feature type="domain" description="WASH complex subunit 7 C-terminal" evidence="5">
    <location>
        <begin position="988"/>
        <end position="1151"/>
    </location>
</feature>
<protein>
    <recommendedName>
        <fullName evidence="8">WASH complex subunit 7</fullName>
    </recommendedName>
</protein>
<evidence type="ECO:0000256" key="1">
    <source>
        <dbReference type="SAM" id="Coils"/>
    </source>
</evidence>
<sequence>MNLFKSDTESELEESDEFEEDSEISEEDQMNFIRVKTPQEVVLEEFKESEKNFEGKLKEFQRRTNKDIIDIWETRNLKNQILVDINNEEYLPGVFDLINLEEDSILRKILSTFSYLTMEIKSLTRNIGTKFYDPLICWGDNGNLENNDENEGDCIIEISRMMNLFKNIYDLVKMLSPLTKNMLYQINAMLKKKTTLYDKVFKKMVFHHFFDMLGEALSVLVTLDVIVSENKNFVAYWNMYNRMFLKCRSNPEPYGATKKNIKYLERFCRRLTTKILTKQLFLEYNKDLATTIASELGKDGISKNKEFYEKYMEYLTVKVKNIEEELHIKENSHKPLLALLTNYALMRALFTKKEDKKLYKKIWSLQKICPLIVVYNNLTLNVGNFLTVVCPLKKKPTLDPKSVGNFLNDTLVRFDNNFLAFVNTQFMRVVTWIIEVNGRLFSVLEDGDRLDVVVENRAHIIVKGINMAYEIKRTLKQLLFLHQAFGKNLEQNILNGILQCIEMLKSMEETIQRKSTRLSNYTFVMQKVFVNKIIRKLQDSQTLLRRAKQDPATACMLAAIKMALRILRGGFGTARETIFLHCMDFLAHSSKSVFKKEDLKEIDSMVIMARKIRDWKYLMGKSTRCTFLYWVRSLVPTIFKHIFKKFHRFKRIRYVCQALHDPIKMLRNVQHLESPNVAIDNYKKYITKSFNEVIVQNLCSMIEKDLRIQIHGILVPKLKQQNPLDEAVYDYMNFLSIDDIILFENRINLKSRVSQYLSEKFYEMTALTPLDWKTYEHIRVLAKQTYGLDILETHLPSKTTDQNVDILQLVRNIHKFCCTYHYNLHTQAFIERTGETKQIKTIGIGQMLNSLRTHGFGFLNSAVNTIYKYMIKLMSMTSEFLYDEYISSPLLIEAKEYKRSQSTKYSFQKAQQMCKTMKALGQVEGMPYLDKFREVITMIGNALGYVRLIRTASIKDSSTMISFIPKNLEEPKFAHYCEEMGIDGDLKKAAEMFDESINILFKQESEAKDYLRELVKGLDGVFVGDENKHMRQFYILVPALTINFVESLRRAKEKVIKKRQVGAYISDDGFAVGLAYILRVLHQNKKFGSLNWFESIEQNLQDEKDNIQKARQQLTEEVNVEREINLKKIKVSGEEYTLLYYSFNAAQIFFKEMEEE</sequence>
<dbReference type="InterPro" id="IPR027307">
    <property type="entry name" value="WASH7"/>
</dbReference>
<evidence type="ECO:0000259" key="4">
    <source>
        <dbReference type="Pfam" id="PF14745"/>
    </source>
</evidence>
<organism evidence="6 7">
    <name type="scientific">Euplotes crassus</name>
    <dbReference type="NCBI Taxonomy" id="5936"/>
    <lineage>
        <taxon>Eukaryota</taxon>
        <taxon>Sar</taxon>
        <taxon>Alveolata</taxon>
        <taxon>Ciliophora</taxon>
        <taxon>Intramacronucleata</taxon>
        <taxon>Spirotrichea</taxon>
        <taxon>Hypotrichia</taxon>
        <taxon>Euplotida</taxon>
        <taxon>Euplotidae</taxon>
        <taxon>Moneuplotes</taxon>
    </lineage>
</organism>
<dbReference type="GO" id="GO:0016197">
    <property type="term" value="P:endosomal transport"/>
    <property type="evidence" value="ECO:0007669"/>
    <property type="project" value="TreeGrafter"/>
</dbReference>
<dbReference type="Pfam" id="PF14744">
    <property type="entry name" value="WASH-7_mid"/>
    <property type="match status" value="1"/>
</dbReference>
<feature type="compositionally biased region" description="Acidic residues" evidence="2">
    <location>
        <begin position="9"/>
        <end position="29"/>
    </location>
</feature>
<dbReference type="Pfam" id="PF14746">
    <property type="entry name" value="WASH-7_C"/>
    <property type="match status" value="1"/>
</dbReference>
<dbReference type="EMBL" id="CAMPGE010015889">
    <property type="protein sequence ID" value="CAI2374482.1"/>
    <property type="molecule type" value="Genomic_DNA"/>
</dbReference>
<dbReference type="InterPro" id="IPR028282">
    <property type="entry name" value="WASH-7_central"/>
</dbReference>
<dbReference type="PANTHER" id="PTHR31409:SF0">
    <property type="entry name" value="WASH COMPLEX SUBUNIT 4"/>
    <property type="match status" value="1"/>
</dbReference>
<keyword evidence="7" id="KW-1185">Reference proteome</keyword>
<evidence type="ECO:0000259" key="5">
    <source>
        <dbReference type="Pfam" id="PF14746"/>
    </source>
</evidence>
<proteinExistence type="predicted"/>
<feature type="domain" description="WASH complex subunit 4 N-terminal" evidence="4">
    <location>
        <begin position="52"/>
        <end position="625"/>
    </location>
</feature>
<keyword evidence="1" id="KW-0175">Coiled coil</keyword>
<name>A0AAD2CZ53_EUPCR</name>
<dbReference type="PANTHER" id="PTHR31409">
    <property type="entry name" value="WASH COMPLEX SUBUNIT 4"/>
    <property type="match status" value="1"/>
</dbReference>
<dbReference type="AlphaFoldDB" id="A0AAD2CZ53"/>
<feature type="domain" description="WASH complex subunit 7 central" evidence="3">
    <location>
        <begin position="627"/>
        <end position="967"/>
    </location>
</feature>
<reference evidence="6" key="1">
    <citation type="submission" date="2023-07" db="EMBL/GenBank/DDBJ databases">
        <authorList>
            <consortium name="AG Swart"/>
            <person name="Singh M."/>
            <person name="Singh A."/>
            <person name="Seah K."/>
            <person name="Emmerich C."/>
        </authorList>
    </citation>
    <scope>NUCLEOTIDE SEQUENCE</scope>
    <source>
        <strain evidence="6">DP1</strain>
    </source>
</reference>
<dbReference type="InterPro" id="IPR028283">
    <property type="entry name" value="WASH-7_C"/>
</dbReference>
<evidence type="ECO:0000259" key="3">
    <source>
        <dbReference type="Pfam" id="PF14744"/>
    </source>
</evidence>
<evidence type="ECO:0000313" key="6">
    <source>
        <dbReference type="EMBL" id="CAI2374482.1"/>
    </source>
</evidence>
<dbReference type="GO" id="GO:0007032">
    <property type="term" value="P:endosome organization"/>
    <property type="evidence" value="ECO:0007669"/>
    <property type="project" value="TreeGrafter"/>
</dbReference>
<evidence type="ECO:0000256" key="2">
    <source>
        <dbReference type="SAM" id="MobiDB-lite"/>
    </source>
</evidence>
<evidence type="ECO:0008006" key="8">
    <source>
        <dbReference type="Google" id="ProtNLM"/>
    </source>
</evidence>
<feature type="coiled-coil region" evidence="1">
    <location>
        <begin position="1093"/>
        <end position="1124"/>
    </location>
</feature>
<accession>A0AAD2CZ53</accession>
<gene>
    <name evidence="6" type="ORF">ECRASSUSDP1_LOCUS15835</name>
</gene>